<evidence type="ECO:0000313" key="2">
    <source>
        <dbReference type="Proteomes" id="UP001234202"/>
    </source>
</evidence>
<organism evidence="1 2">
    <name type="scientific">Naganishia onofrii</name>
    <dbReference type="NCBI Taxonomy" id="1851511"/>
    <lineage>
        <taxon>Eukaryota</taxon>
        <taxon>Fungi</taxon>
        <taxon>Dikarya</taxon>
        <taxon>Basidiomycota</taxon>
        <taxon>Agaricomycotina</taxon>
        <taxon>Tremellomycetes</taxon>
        <taxon>Filobasidiales</taxon>
        <taxon>Filobasidiaceae</taxon>
        <taxon>Naganishia</taxon>
    </lineage>
</organism>
<name>A0ACC2XSR5_9TREE</name>
<reference evidence="1" key="1">
    <citation type="submission" date="2023-04" db="EMBL/GenBank/DDBJ databases">
        <title>Draft Genome sequencing of Naganishia species isolated from polar environments using Oxford Nanopore Technology.</title>
        <authorList>
            <person name="Leo P."/>
            <person name="Venkateswaran K."/>
        </authorList>
    </citation>
    <scope>NUCLEOTIDE SEQUENCE</scope>
    <source>
        <strain evidence="1">DBVPG 5303</strain>
    </source>
</reference>
<accession>A0ACC2XSR5</accession>
<sequence>MKLNIIACALLIPIAQANQRPLLADDSTKEPEPERHHHVETPVHTQAITTIDILSSSPNHSTFLHLLQRTKLIPTLNLVQGSSIFAPTDEAWSAWGEAQDASMQLALSARSDLDVADNVLFGLRQHLLYHVLNYTLHDDSAAAETVSTAPHITTETTLLYPGRSIMSPSPHRPPTGPPWMPQGGDGDLGGSGQQLRICYAGGQPTAIGCSVDGQSGSAVWDGWLNKKKSWAYEDSVHGKENNRSAKPDSVVRHASNGVVIGIQQVLQPPPKISGIISGEPELSYLSRLLGDESFASSTANTGLPSLSESRHLTFFAPSDDAFLSRFDDSERKYLESNWGLEGIRRVLGHHLVSTAEAGKTRDVQGVKGTVGWRSSFEAKRGKSHKTRGEYIQTELPTLSPKLIFTVSHAISVLDIDVDPLEIQMKNGVLTVNETTPVVKADIFASNGVVHVVDRLLLPKDFTLLNSPEKLLLSLNATRFVSLLRMANLSEIYTAKHPDQPYTFLAPTDDVLDRMDRWGKAWWLRKWESKAEDSSVVAEASMIDEQLVNVLRYHILPGKLSLENLKDGLLLETELQTERLGGQRQRIKVDVSSRKEKDGEVLGIGDVKIGDGTLTAQPGKMDTFAVSTTRWTNRLFYVVEIGDCIIYLISTLLEPPGDLVQTAVSDLSLSTFVASIFAASLDRFVKRSPSKTYFAPQNKAFEELGLVMKYLLLPDAKPDLKKLIRYHAVDQAVYLDDIVQGQQALNTVAGEVLFLNRTIRNDSDPTNITNSITVSGPQYQLADTATMLPANGDPLQGNLIYGNMLTSTGALHVIDRVLMPPNLDITLGKLVAGAKISTMADLLIKAKLEWILTGEQPSSLDLFRLGLAVSSSDNNVHRSSSKYNLAPAYTLLCPTDHAFSQINLTEYRNSEPALLSLLKLHLIPSSQIMLVGSAGKSLPPPQNGNPLALHEDIAYPTLHSGESSYGDLIMRNVVGDEWIVGVKDARGQSQDHNAGRVLSWGRATPRWLRDAAAQPTEYLPGVTNDIEDAMVNSTWNGIMTLGGGVLVIDNVLLPFEPSWFFRWGWQVGLLGFAGLLILGMTMLGIWYVRVRRAREEAAKYEALEGEEEE</sequence>
<comment type="caution">
    <text evidence="1">The sequence shown here is derived from an EMBL/GenBank/DDBJ whole genome shotgun (WGS) entry which is preliminary data.</text>
</comment>
<dbReference type="EMBL" id="JASBWV010000005">
    <property type="protein sequence ID" value="KAJ9126282.1"/>
    <property type="molecule type" value="Genomic_DNA"/>
</dbReference>
<evidence type="ECO:0000313" key="1">
    <source>
        <dbReference type="EMBL" id="KAJ9126282.1"/>
    </source>
</evidence>
<protein>
    <submittedName>
        <fullName evidence="1">Uncharacterized protein</fullName>
    </submittedName>
</protein>
<dbReference type="Proteomes" id="UP001234202">
    <property type="component" value="Unassembled WGS sequence"/>
</dbReference>
<gene>
    <name evidence="1" type="ORF">QFC24_002014</name>
</gene>
<keyword evidence="2" id="KW-1185">Reference proteome</keyword>
<proteinExistence type="predicted"/>